<dbReference type="EC" id="2.1.1.-" evidence="4"/>
<evidence type="ECO:0000256" key="4">
    <source>
        <dbReference type="PIRNR" id="PIRNR037755"/>
    </source>
</evidence>
<feature type="region of interest" description="Disordered" evidence="5">
    <location>
        <begin position="1"/>
        <end position="51"/>
    </location>
</feature>
<dbReference type="GO" id="GO:0052735">
    <property type="term" value="F:tRNA (cytidine-3-)-methyltransferase activity"/>
    <property type="evidence" value="ECO:0007669"/>
    <property type="project" value="TreeGrafter"/>
</dbReference>
<keyword evidence="2 4" id="KW-0489">Methyltransferase</keyword>
<proteinExistence type="inferred from homology"/>
<dbReference type="PANTHER" id="PTHR22809">
    <property type="entry name" value="METHYLTRANSFERASE-RELATED"/>
    <property type="match status" value="1"/>
</dbReference>
<dbReference type="InterPro" id="IPR029063">
    <property type="entry name" value="SAM-dependent_MTases_sf"/>
</dbReference>
<evidence type="ECO:0000256" key="5">
    <source>
        <dbReference type="SAM" id="MobiDB-lite"/>
    </source>
</evidence>
<protein>
    <recommendedName>
        <fullName evidence="4">tRNA N(3)-methylcytidine methyltransferase</fullName>
        <ecNumber evidence="4">2.1.1.-</ecNumber>
    </recommendedName>
</protein>
<dbReference type="OrthoDB" id="417697at2759"/>
<dbReference type="PIRSF" id="PIRSF037755">
    <property type="entry name" value="Mettl2_prd"/>
    <property type="match status" value="1"/>
</dbReference>
<evidence type="ECO:0000313" key="7">
    <source>
        <dbReference type="Proteomes" id="UP000319731"/>
    </source>
</evidence>
<dbReference type="RefSeq" id="XP_031027231.1">
    <property type="nucleotide sequence ID" value="XM_031166827.1"/>
</dbReference>
<dbReference type="Pfam" id="PF13489">
    <property type="entry name" value="Methyltransf_23"/>
    <property type="match status" value="1"/>
</dbReference>
<evidence type="ECO:0000256" key="3">
    <source>
        <dbReference type="ARBA" id="ARBA00022679"/>
    </source>
</evidence>
<evidence type="ECO:0000313" key="6">
    <source>
        <dbReference type="EMBL" id="TPX37161.1"/>
    </source>
</evidence>
<dbReference type="CDD" id="cd02440">
    <property type="entry name" value="AdoMet_MTases"/>
    <property type="match status" value="1"/>
</dbReference>
<dbReference type="STRING" id="1806994.A0A507CCD7"/>
<sequence length="352" mass="40300">MTTVLGSSSDVAQENPSGASIDQPEAATSSTSAASTSNRSNSKKAVSSTAEFGSRVLTDETRMMDFNAWDQVEWTEEQESHALAQIEKQSSYSMPVELQDKYEQDASTFWDQFYKMNQDKFFKERNWLRVEFPELFETMSANTSSRFNIFEIGCGTGSTVFPLLSETKDANAFIYAADFAPTAVNLVLENPEYDDKRCCAFVYGGQTLVTGFRVFFVALASHASRILDITSDTLPPQIKENSLDVCSCIFVLSAIHPDKIDRAINNLYRLLKPGGLLLFRDYGRYDMTQLRFKPQRRIQDHFYVRDEIRNLFRAFDVVDVSVDRRLLINRSKQLKMYRIWHQCKFMKKMDSA</sequence>
<dbReference type="Gene3D" id="3.40.50.150">
    <property type="entry name" value="Vaccinia Virus protein VP39"/>
    <property type="match status" value="1"/>
</dbReference>
<keyword evidence="3 4" id="KW-0808">Transferase</keyword>
<reference evidence="6 7" key="1">
    <citation type="journal article" date="2019" name="Sci. Rep.">
        <title>Comparative genomics of chytrid fungi reveal insights into the obligate biotrophic and pathogenic lifestyle of Synchytrium endobioticum.</title>
        <authorList>
            <person name="van de Vossenberg B.T.L.H."/>
            <person name="Warris S."/>
            <person name="Nguyen H.D.T."/>
            <person name="van Gent-Pelzer M.P.E."/>
            <person name="Joly D.L."/>
            <person name="van de Geest H.C."/>
            <person name="Bonants P.J.M."/>
            <person name="Smith D.S."/>
            <person name="Levesque C.A."/>
            <person name="van der Lee T.A.J."/>
        </authorList>
    </citation>
    <scope>NUCLEOTIDE SEQUENCE [LARGE SCALE GENOMIC DNA]</scope>
    <source>
        <strain evidence="6 7">JEL517</strain>
    </source>
</reference>
<dbReference type="AlphaFoldDB" id="A0A507CCD7"/>
<dbReference type="GO" id="GO:0032259">
    <property type="term" value="P:methylation"/>
    <property type="evidence" value="ECO:0007669"/>
    <property type="project" value="UniProtKB-KW"/>
</dbReference>
<gene>
    <name evidence="6" type="ORF">SmJEL517_g00899</name>
</gene>
<dbReference type="EMBL" id="QEAO01000003">
    <property type="protein sequence ID" value="TPX37161.1"/>
    <property type="molecule type" value="Genomic_DNA"/>
</dbReference>
<dbReference type="PANTHER" id="PTHR22809:SF11">
    <property type="entry name" value="TRNA N(3)-METHYLCYTIDINE METHYLTRANSFERASE METTL2"/>
    <property type="match status" value="1"/>
</dbReference>
<evidence type="ECO:0000256" key="2">
    <source>
        <dbReference type="ARBA" id="ARBA00022603"/>
    </source>
</evidence>
<evidence type="ECO:0000256" key="1">
    <source>
        <dbReference type="ARBA" id="ARBA00009725"/>
    </source>
</evidence>
<feature type="compositionally biased region" description="Polar residues" evidence="5">
    <location>
        <begin position="1"/>
        <end position="20"/>
    </location>
</feature>
<feature type="compositionally biased region" description="Low complexity" evidence="5">
    <location>
        <begin position="26"/>
        <end position="45"/>
    </location>
</feature>
<dbReference type="GeneID" id="42002124"/>
<comment type="caution">
    <text evidence="6">The sequence shown here is derived from an EMBL/GenBank/DDBJ whole genome shotgun (WGS) entry which is preliminary data.</text>
</comment>
<organism evidence="6 7">
    <name type="scientific">Synchytrium microbalum</name>
    <dbReference type="NCBI Taxonomy" id="1806994"/>
    <lineage>
        <taxon>Eukaryota</taxon>
        <taxon>Fungi</taxon>
        <taxon>Fungi incertae sedis</taxon>
        <taxon>Chytridiomycota</taxon>
        <taxon>Chytridiomycota incertae sedis</taxon>
        <taxon>Chytridiomycetes</taxon>
        <taxon>Synchytriales</taxon>
        <taxon>Synchytriaceae</taxon>
        <taxon>Synchytrium</taxon>
    </lineage>
</organism>
<accession>A0A507CCD7</accession>
<dbReference type="InterPro" id="IPR026113">
    <property type="entry name" value="METTL2/6/8-like"/>
</dbReference>
<comment type="similarity">
    <text evidence="1 4">Belongs to the methyltransferase superfamily. METL family.</text>
</comment>
<dbReference type="Proteomes" id="UP000319731">
    <property type="component" value="Unassembled WGS sequence"/>
</dbReference>
<comment type="function">
    <text evidence="4">S-adenosyl-L-methionine-dependent methyltransferase.</text>
</comment>
<dbReference type="SUPFAM" id="SSF53335">
    <property type="entry name" value="S-adenosyl-L-methionine-dependent methyltransferases"/>
    <property type="match status" value="1"/>
</dbReference>
<keyword evidence="7" id="KW-1185">Reference proteome</keyword>
<name>A0A507CCD7_9FUNG</name>